<comment type="caution">
    <text evidence="2">The sequence shown here is derived from an EMBL/GenBank/DDBJ whole genome shotgun (WGS) entry which is preliminary data.</text>
</comment>
<dbReference type="AlphaFoldDB" id="A0A4Z0BRZ5"/>
<feature type="transmembrane region" description="Helical" evidence="1">
    <location>
        <begin position="134"/>
        <end position="153"/>
    </location>
</feature>
<sequence length="255" mass="26590">MNRITDRESWLLAAVLALVAVAAFGPAVAQHAHYHDFADQQARWGVPHAADVLSNLAFAATGLAGAWRLAVAQLDRVQRALGALACAGLLLTAACSSWYHLQPGDAGLVIDRLGMTVAFAGLLGLAACHVSRRAGIATAVLVLVGAPLTLLVFAASGNLLPWAVLQGGGMALLLACALLRGHDALPIRWELVIAAYALAKLFELGDHAIWEATGQWISGHSLKHLVAAAAVWPVLATWTPRPAGQNAAQQPLKAA</sequence>
<keyword evidence="1" id="KW-0812">Transmembrane</keyword>
<organism evidence="2 3">
    <name type="scientific">Ramlibacter humi</name>
    <dbReference type="NCBI Taxonomy" id="2530451"/>
    <lineage>
        <taxon>Bacteria</taxon>
        <taxon>Pseudomonadati</taxon>
        <taxon>Pseudomonadota</taxon>
        <taxon>Betaproteobacteria</taxon>
        <taxon>Burkholderiales</taxon>
        <taxon>Comamonadaceae</taxon>
        <taxon>Ramlibacter</taxon>
    </lineage>
</organism>
<dbReference type="PANTHER" id="PTHR34368">
    <property type="entry name" value="OS01G0962200 PROTEIN"/>
    <property type="match status" value="1"/>
</dbReference>
<keyword evidence="3" id="KW-1185">Reference proteome</keyword>
<feature type="transmembrane region" description="Helical" evidence="1">
    <location>
        <begin position="159"/>
        <end position="179"/>
    </location>
</feature>
<dbReference type="EMBL" id="SMLK01000003">
    <property type="protein sequence ID" value="TFZ02063.1"/>
    <property type="molecule type" value="Genomic_DNA"/>
</dbReference>
<keyword evidence="1" id="KW-1133">Transmembrane helix</keyword>
<dbReference type="OrthoDB" id="6088058at2"/>
<feature type="transmembrane region" description="Helical" evidence="1">
    <location>
        <begin position="53"/>
        <end position="71"/>
    </location>
</feature>
<reference evidence="2 3" key="1">
    <citation type="submission" date="2019-03" db="EMBL/GenBank/DDBJ databases">
        <title>Ramlibacter sp. 18x22-1, whole genome shotgun sequence.</title>
        <authorList>
            <person name="Zhang X."/>
            <person name="Feng G."/>
            <person name="Zhu H."/>
        </authorList>
    </citation>
    <scope>NUCLEOTIDE SEQUENCE [LARGE SCALE GENOMIC DNA]</scope>
    <source>
        <strain evidence="2 3">18x22-1</strain>
    </source>
</reference>
<feature type="transmembrane region" description="Helical" evidence="1">
    <location>
        <begin position="80"/>
        <end position="100"/>
    </location>
</feature>
<dbReference type="RefSeq" id="WP_135250162.1">
    <property type="nucleotide sequence ID" value="NZ_SMLK01000003.1"/>
</dbReference>
<proteinExistence type="predicted"/>
<protein>
    <recommendedName>
        <fullName evidence="4">Alkaline phytoceramidase</fullName>
    </recommendedName>
</protein>
<feature type="transmembrane region" description="Helical" evidence="1">
    <location>
        <begin position="106"/>
        <end position="127"/>
    </location>
</feature>
<accession>A0A4Z0BRZ5</accession>
<dbReference type="Proteomes" id="UP000297839">
    <property type="component" value="Unassembled WGS sequence"/>
</dbReference>
<gene>
    <name evidence="2" type="ORF">EZ216_12875</name>
</gene>
<evidence type="ECO:0000256" key="1">
    <source>
        <dbReference type="SAM" id="Phobius"/>
    </source>
</evidence>
<name>A0A4Z0BRZ5_9BURK</name>
<dbReference type="PANTHER" id="PTHR34368:SF1">
    <property type="entry name" value="OS01G0962200 PROTEIN"/>
    <property type="match status" value="1"/>
</dbReference>
<evidence type="ECO:0000313" key="3">
    <source>
        <dbReference type="Proteomes" id="UP000297839"/>
    </source>
</evidence>
<evidence type="ECO:0000313" key="2">
    <source>
        <dbReference type="EMBL" id="TFZ02063.1"/>
    </source>
</evidence>
<evidence type="ECO:0008006" key="4">
    <source>
        <dbReference type="Google" id="ProtNLM"/>
    </source>
</evidence>
<keyword evidence="1" id="KW-0472">Membrane</keyword>